<keyword evidence="2 5" id="KW-0540">Nuclease</keyword>
<dbReference type="NCBIfam" id="TIGR00237">
    <property type="entry name" value="xseA"/>
    <property type="match status" value="1"/>
</dbReference>
<keyword evidence="1 5" id="KW-0963">Cytoplasm</keyword>
<dbReference type="Pfam" id="PF02601">
    <property type="entry name" value="Exonuc_VII_L"/>
    <property type="match status" value="1"/>
</dbReference>
<dbReference type="CDD" id="cd04489">
    <property type="entry name" value="ExoVII_LU_OBF"/>
    <property type="match status" value="1"/>
</dbReference>
<evidence type="ECO:0000313" key="10">
    <source>
        <dbReference type="Proteomes" id="UP001596091"/>
    </source>
</evidence>
<feature type="domain" description="OB-fold nucleic acid binding" evidence="8">
    <location>
        <begin position="56"/>
        <end position="147"/>
    </location>
</feature>
<dbReference type="PANTHER" id="PTHR30008:SF0">
    <property type="entry name" value="EXODEOXYRIBONUCLEASE 7 LARGE SUBUNIT"/>
    <property type="match status" value="1"/>
</dbReference>
<dbReference type="GO" id="GO:0008855">
    <property type="term" value="F:exodeoxyribonuclease VII activity"/>
    <property type="evidence" value="ECO:0007669"/>
    <property type="project" value="UniProtKB-EC"/>
</dbReference>
<comment type="function">
    <text evidence="5">Bidirectionally degrades single-stranded DNA into large acid-insoluble oligonucleotides, which are then degraded further into small acid-soluble oligonucleotides.</text>
</comment>
<evidence type="ECO:0000259" key="8">
    <source>
        <dbReference type="Pfam" id="PF13742"/>
    </source>
</evidence>
<comment type="subunit">
    <text evidence="5">Heterooligomer composed of large and small subunits.</text>
</comment>
<dbReference type="HAMAP" id="MF_00378">
    <property type="entry name" value="Exonuc_7_L"/>
    <property type="match status" value="1"/>
</dbReference>
<evidence type="ECO:0000256" key="3">
    <source>
        <dbReference type="ARBA" id="ARBA00022801"/>
    </source>
</evidence>
<reference evidence="10" key="1">
    <citation type="journal article" date="2019" name="Int. J. Syst. Evol. Microbiol.">
        <title>The Global Catalogue of Microorganisms (GCM) 10K type strain sequencing project: providing services to taxonomists for standard genome sequencing and annotation.</title>
        <authorList>
            <consortium name="The Broad Institute Genomics Platform"/>
            <consortium name="The Broad Institute Genome Sequencing Center for Infectious Disease"/>
            <person name="Wu L."/>
            <person name="Ma J."/>
        </authorList>
    </citation>
    <scope>NUCLEOTIDE SEQUENCE [LARGE SCALE GENOMIC DNA]</scope>
    <source>
        <strain evidence="10">JCM 4087</strain>
    </source>
</reference>
<comment type="subcellular location">
    <subcellularLocation>
        <location evidence="5 6">Cytoplasm</location>
    </subcellularLocation>
</comment>
<dbReference type="EC" id="3.1.11.6" evidence="5"/>
<evidence type="ECO:0000256" key="6">
    <source>
        <dbReference type="RuleBase" id="RU004355"/>
    </source>
</evidence>
<dbReference type="RefSeq" id="WP_263342446.1">
    <property type="nucleotide sequence ID" value="NZ_JAGSYH010000012.1"/>
</dbReference>
<name>A0ABW1EI57_9BACT</name>
<dbReference type="Proteomes" id="UP001596091">
    <property type="component" value="Unassembled WGS sequence"/>
</dbReference>
<keyword evidence="4 5" id="KW-0269">Exonuclease</keyword>
<dbReference type="InterPro" id="IPR025824">
    <property type="entry name" value="OB-fold_nuc-bd_dom"/>
</dbReference>
<dbReference type="PANTHER" id="PTHR30008">
    <property type="entry name" value="EXODEOXYRIBONUCLEASE 7 LARGE SUBUNIT"/>
    <property type="match status" value="1"/>
</dbReference>
<gene>
    <name evidence="5 9" type="primary">xseA</name>
    <name evidence="9" type="ORF">ACFPT7_15830</name>
</gene>
<dbReference type="InterPro" id="IPR003753">
    <property type="entry name" value="Exonuc_VII_L"/>
</dbReference>
<evidence type="ECO:0000259" key="7">
    <source>
        <dbReference type="Pfam" id="PF02601"/>
    </source>
</evidence>
<evidence type="ECO:0000256" key="2">
    <source>
        <dbReference type="ARBA" id="ARBA00022722"/>
    </source>
</evidence>
<proteinExistence type="inferred from homology"/>
<keyword evidence="3 5" id="KW-0378">Hydrolase</keyword>
<feature type="domain" description="Exonuclease VII large subunit C-terminal" evidence="7">
    <location>
        <begin position="170"/>
        <end position="505"/>
    </location>
</feature>
<evidence type="ECO:0000256" key="1">
    <source>
        <dbReference type="ARBA" id="ARBA00022490"/>
    </source>
</evidence>
<evidence type="ECO:0000256" key="5">
    <source>
        <dbReference type="HAMAP-Rule" id="MF_00378"/>
    </source>
</evidence>
<evidence type="ECO:0000256" key="4">
    <source>
        <dbReference type="ARBA" id="ARBA00022839"/>
    </source>
</evidence>
<accession>A0ABW1EI57</accession>
<keyword evidence="10" id="KW-1185">Reference proteome</keyword>
<comment type="similarity">
    <text evidence="5 6">Belongs to the XseA family.</text>
</comment>
<organism evidence="9 10">
    <name type="scientific">Acidicapsa dinghuensis</name>
    <dbReference type="NCBI Taxonomy" id="2218256"/>
    <lineage>
        <taxon>Bacteria</taxon>
        <taxon>Pseudomonadati</taxon>
        <taxon>Acidobacteriota</taxon>
        <taxon>Terriglobia</taxon>
        <taxon>Terriglobales</taxon>
        <taxon>Acidobacteriaceae</taxon>
        <taxon>Acidicapsa</taxon>
    </lineage>
</organism>
<evidence type="ECO:0000313" key="9">
    <source>
        <dbReference type="EMBL" id="MFC5863778.1"/>
    </source>
</evidence>
<sequence>MRRRSEDTLLIDELREVTPKSPSTPQLNLLFEAPAAPEAEVPAHVTRRRERRTWLVHELVTEARELVEMELGDVWIEGEISNCRPASSGHLYFTLKDAEAQLPVVLFRRQAVLLRFRPEDGLQVRVRGKVSIYEQRGQLQLVTETMEPVGAGSLQVAFEQLRDKLKAEGLFDSERKRPLPAFPRCVAVITSPTGAVIRDFLNVVGRRHAALSVTVVPVSVQGESAPGEIETALKLANEPGIADVIVVARGGGSLEDLAAFNSERVARAIAASRLPVVSAVGHETDFTIADFVADLRAPTPSAAAELITSAQHKIEELVAELGNRLARAARFQLLQAQQRMLRASIAYAQQRVVALLHRMLQQLDDFSFRMETAIDTTLQEQLRHVAELAGDVMRHDPRQELGAARELLTKNRDRLEHVLDRGLSSVRFEWQSLDARLYRAAGITLNARRAEWMHVRGSLQALSPLAVLQRGYALVQDETGAVVRSAAQLKVGASVETRLGNGSFTSAVTATMVSTSTTNRRKKGKDTQA</sequence>
<dbReference type="InterPro" id="IPR020579">
    <property type="entry name" value="Exonuc_VII_lsu_C"/>
</dbReference>
<dbReference type="EMBL" id="JBHSPH010000006">
    <property type="protein sequence ID" value="MFC5863778.1"/>
    <property type="molecule type" value="Genomic_DNA"/>
</dbReference>
<protein>
    <recommendedName>
        <fullName evidence="5">Exodeoxyribonuclease 7 large subunit</fullName>
        <ecNumber evidence="5">3.1.11.6</ecNumber>
    </recommendedName>
    <alternativeName>
        <fullName evidence="5">Exodeoxyribonuclease VII large subunit</fullName>
        <shortName evidence="5">Exonuclease VII large subunit</shortName>
    </alternativeName>
</protein>
<dbReference type="Pfam" id="PF13742">
    <property type="entry name" value="tRNA_anti_2"/>
    <property type="match status" value="1"/>
</dbReference>
<comment type="caution">
    <text evidence="9">The sequence shown here is derived from an EMBL/GenBank/DDBJ whole genome shotgun (WGS) entry which is preliminary data.</text>
</comment>
<comment type="catalytic activity">
    <reaction evidence="5 6">
        <text>Exonucleolytic cleavage in either 5'- to 3'- or 3'- to 5'-direction to yield nucleoside 5'-phosphates.</text>
        <dbReference type="EC" id="3.1.11.6"/>
    </reaction>
</comment>